<proteinExistence type="predicted"/>
<dbReference type="Pfam" id="PF03435">
    <property type="entry name" value="Sacchrp_dh_NADP"/>
    <property type="match status" value="1"/>
</dbReference>
<dbReference type="EMBL" id="JAGEMK010000004">
    <property type="protein sequence ID" value="MBO1752072.1"/>
    <property type="molecule type" value="Genomic_DNA"/>
</dbReference>
<dbReference type="InterPro" id="IPR005097">
    <property type="entry name" value="Sacchrp_dh_NADP-bd"/>
</dbReference>
<protein>
    <submittedName>
        <fullName evidence="3">Saccharopine dehydrogenase NADP-binding domain-containing protein</fullName>
    </submittedName>
</protein>
<reference evidence="3" key="1">
    <citation type="submission" date="2021-03" db="EMBL/GenBank/DDBJ databases">
        <title>Actinotalea soli sp. nov., isolated from soil.</title>
        <authorList>
            <person name="Ping W."/>
            <person name="Zhang J."/>
        </authorList>
    </citation>
    <scope>NUCLEOTIDE SEQUENCE</scope>
    <source>
        <strain evidence="3">BY-33</strain>
    </source>
</reference>
<dbReference type="GO" id="GO:0009247">
    <property type="term" value="P:glycolipid biosynthetic process"/>
    <property type="evidence" value="ECO:0007669"/>
    <property type="project" value="TreeGrafter"/>
</dbReference>
<gene>
    <name evidence="3" type="ORF">J4G33_09680</name>
</gene>
<comment type="caution">
    <text evidence="3">The sequence shown here is derived from an EMBL/GenBank/DDBJ whole genome shotgun (WGS) entry which is preliminary data.</text>
</comment>
<dbReference type="GO" id="GO:0005886">
    <property type="term" value="C:plasma membrane"/>
    <property type="evidence" value="ECO:0007669"/>
    <property type="project" value="TreeGrafter"/>
</dbReference>
<evidence type="ECO:0000256" key="1">
    <source>
        <dbReference type="SAM" id="MobiDB-lite"/>
    </source>
</evidence>
<dbReference type="Proteomes" id="UP000664209">
    <property type="component" value="Unassembled WGS sequence"/>
</dbReference>
<sequence length="409" mass="42406">MSSSPRDHDIVVFGVTGFVGALVAEHLAEHAPEGTRIALAGRSRKKVELARDGLPSRAHSWPVLVADSTDPDSLAAMAGSTCVVVTTVGPYLRHGLPVVEACARAGTHYADLTGETPFIRQAIDRYGDAAQASGARIVHGCGYDSIPSDLGMLTLHRQVQGDDAGTLSHVLAVARARGGVSGGTIESMRGIVELAASDPSARRLLGDPYSLSPDREAESTTPQPSDSPAPTRLSDGRWIAPFPMASVNSRIVRRSNALQGWAYGHDLRYGEAMGVGRGARGAMQAVGLTAGLGLGAAAFMLPPTRALLARVLPAPGTGPDEDTRRHGWFRTDLRAITTTGQQYLAVAAGRGDPGYAATAVMLGQSALALAHDGDALPDRAGSLTPAAGIGDALIDRLRAAGHTYGAAPR</sequence>
<feature type="region of interest" description="Disordered" evidence="1">
    <location>
        <begin position="203"/>
        <end position="236"/>
    </location>
</feature>
<feature type="domain" description="Saccharopine dehydrogenase NADP binding" evidence="2">
    <location>
        <begin position="10"/>
        <end position="138"/>
    </location>
</feature>
<dbReference type="InterPro" id="IPR051276">
    <property type="entry name" value="Saccharopine_DH-like_oxidrdct"/>
</dbReference>
<evidence type="ECO:0000313" key="3">
    <source>
        <dbReference type="EMBL" id="MBO1752072.1"/>
    </source>
</evidence>
<dbReference type="PANTHER" id="PTHR12286:SF5">
    <property type="entry name" value="SACCHAROPINE DEHYDROGENASE-LIKE OXIDOREDUCTASE"/>
    <property type="match status" value="1"/>
</dbReference>
<keyword evidence="4" id="KW-1185">Reference proteome</keyword>
<dbReference type="InterPro" id="IPR036291">
    <property type="entry name" value="NAD(P)-bd_dom_sf"/>
</dbReference>
<dbReference type="SUPFAM" id="SSF51735">
    <property type="entry name" value="NAD(P)-binding Rossmann-fold domains"/>
    <property type="match status" value="1"/>
</dbReference>
<dbReference type="Gene3D" id="3.40.50.720">
    <property type="entry name" value="NAD(P)-binding Rossmann-like Domain"/>
    <property type="match status" value="1"/>
</dbReference>
<dbReference type="RefSeq" id="WP_208055758.1">
    <property type="nucleotide sequence ID" value="NZ_JAGEMK010000004.1"/>
</dbReference>
<evidence type="ECO:0000313" key="4">
    <source>
        <dbReference type="Proteomes" id="UP000664209"/>
    </source>
</evidence>
<feature type="compositionally biased region" description="Polar residues" evidence="1">
    <location>
        <begin position="219"/>
        <end position="228"/>
    </location>
</feature>
<dbReference type="AlphaFoldDB" id="A0A939LVJ9"/>
<accession>A0A939LVJ9</accession>
<organism evidence="3 4">
    <name type="scientific">Actinotalea soli</name>
    <dbReference type="NCBI Taxonomy" id="2819234"/>
    <lineage>
        <taxon>Bacteria</taxon>
        <taxon>Bacillati</taxon>
        <taxon>Actinomycetota</taxon>
        <taxon>Actinomycetes</taxon>
        <taxon>Micrococcales</taxon>
        <taxon>Cellulomonadaceae</taxon>
        <taxon>Actinotalea</taxon>
    </lineage>
</organism>
<evidence type="ECO:0000259" key="2">
    <source>
        <dbReference type="Pfam" id="PF03435"/>
    </source>
</evidence>
<dbReference type="PANTHER" id="PTHR12286">
    <property type="entry name" value="SACCHAROPINE DEHYDROGENASE-LIKE OXIDOREDUCTASE"/>
    <property type="match status" value="1"/>
</dbReference>
<name>A0A939LVJ9_9CELL</name>